<dbReference type="SUPFAM" id="SSF56954">
    <property type="entry name" value="Outer membrane efflux proteins (OEP)"/>
    <property type="match status" value="1"/>
</dbReference>
<sequence>MIRKIIAFSVQNKLAISFMMLFWIGMGIFAMREIPIDATPDITNNQIQVITTAPSLGTEDIERFITYPVELSMANLPGVIELRSVSRSGLSVVTVVFKDESGTYLPRQLVAEKLEEVKEDIPESFGSPMMGPISTGLSEIYQYCLEVEEGYTYSPTELRSMQDWIVKRQMAMLEGVAEVNSFGGNLKQYEVALHPQLLHNYELSVVDVFEALESSNANTGGAYIEKNHQANFIRGEGLLTSISDIENIVVKVIGGAPILVKDIAKVQFGRAIRYGAFTKDGKDAVGGLVMMLKGANSDKVIKNVIERVAQIEKSLPEGVHIKPFLDRTKLIERTTSTVATNLIEGGLIVIFVLVLLLGNWRGGLIVASTIPLSLLFAFIMMYIFDVWANLMSLGAIDFGIIVDGAVIIVESIVLSMQKFLKSKSEDEETSKDKLVVDSSSKMMNAAFFGQLIILIVFVPILSLTGVEGKMFKPMALTFSFAIIGAMILCLTYVPMVSSVFMSWKGMDKFSFGDKVIQKLEDFYAPIVQAALKYRRPIVFTALLSFVLSLWQLNRMGGEFMPQLDEGDIAMHAILKPGSALSETENVTKRIEQILLAEFPDELESVASKIGVSEIPTDPMPLDLADVFLILKPDSEWKKVESKAELIEKVEEALSVLPGVNLQFSQPIEMRFNELMTGVREDIAIKIYGEELDVLAQKAKEVSRLVANVEGVGDMNVEATQGLPQMNIRYDRKRLARYGLHLGEINDIIQSAFSGKTAGQIFEGERRFDLVLRFEKDFRSDLESLRNLYVPTPTGGQIRLSEVAKIEYQEAPMQITREDTHRRISIGINVRGRDVESLIQEIEGVLDEKLNLPAGYYIRYGGAFENLQQAKERLFLLVPVALLLIFILLFFALKSIRQTTMIFIAIPLATMGGVWAMLLRGMPFSISAGIGFIVLFGVAVLNGLVLISSLNALKEEGVTDIKQRILLATKERLRPILLTASTDILGFLPMALSRSAGAEVQRPLATVVIGGLFTATVLTLIIIPILYYVVEKREERKDEEGSALGLITPQVVLPTILFTLFFFQSQFTFAQESEKVWRLEDVLSTAVAYYPTVQQADLSHQAASALKSTAVNINKTQVFIGEDEAGGEDFGIRTVFGVSQQFAFPTVYSAQHQWLNELEELQGKNVIRKENELNRLVKKAWYKQAVAQKKFELFRRIDSVYVDFEQSVELRYNLEETSRTEYLNAMNTRQLVQVFYQQMLTELRLAQFDLQRYVGSAEVIKQSLFDLEAFPMIDLANLDLLQNPDLQYFKQMEEVSDRAVKIEKNKFLPDIQLQYRWQERDDPGMISRLYSYQVGLAIPLWFVPQKGKLQAAKLNKQLTEQKYKEEDIRLQTLLQQKVQEYRQLQQTLFYYQEQALPLSEEQIKHAKLSYEAGEIDYVTYIRSLDNAMKTQSMYWDTVHQFYQVFSDIEYYLGGV</sequence>
<evidence type="ECO:0000256" key="3">
    <source>
        <dbReference type="ARBA" id="ARBA00022448"/>
    </source>
</evidence>
<dbReference type="SUPFAM" id="SSF82866">
    <property type="entry name" value="Multidrug efflux transporter AcrB transmembrane domain"/>
    <property type="match status" value="2"/>
</dbReference>
<dbReference type="PANTHER" id="PTHR32063">
    <property type="match status" value="1"/>
</dbReference>
<feature type="transmembrane region" description="Helical" evidence="8">
    <location>
        <begin position="972"/>
        <end position="991"/>
    </location>
</feature>
<evidence type="ECO:0000256" key="7">
    <source>
        <dbReference type="ARBA" id="ARBA00023136"/>
    </source>
</evidence>
<dbReference type="NCBIfam" id="TIGR00914">
    <property type="entry name" value="2A0601"/>
    <property type="match status" value="1"/>
</dbReference>
<evidence type="ECO:0000313" key="9">
    <source>
        <dbReference type="EMBL" id="PWJ43325.1"/>
    </source>
</evidence>
<feature type="transmembrane region" description="Helical" evidence="8">
    <location>
        <begin position="338"/>
        <end position="357"/>
    </location>
</feature>
<dbReference type="Gene3D" id="1.20.1600.10">
    <property type="entry name" value="Outer membrane efflux proteins (OEP)"/>
    <property type="match status" value="1"/>
</dbReference>
<feature type="transmembrane region" description="Helical" evidence="8">
    <location>
        <begin position="390"/>
        <end position="414"/>
    </location>
</feature>
<comment type="subcellular location">
    <subcellularLocation>
        <location evidence="1">Cell membrane</location>
        <topology evidence="1">Multi-pass membrane protein</topology>
    </subcellularLocation>
</comment>
<feature type="transmembrane region" description="Helical" evidence="8">
    <location>
        <begin position="12"/>
        <end position="31"/>
    </location>
</feature>
<proteinExistence type="inferred from homology"/>
<dbReference type="Gene3D" id="3.30.70.1440">
    <property type="entry name" value="Multidrug efflux transporter AcrB pore domain"/>
    <property type="match status" value="1"/>
</dbReference>
<keyword evidence="7 8" id="KW-0472">Membrane</keyword>
<evidence type="ECO:0000256" key="4">
    <source>
        <dbReference type="ARBA" id="ARBA00022475"/>
    </source>
</evidence>
<keyword evidence="4" id="KW-1003">Cell membrane</keyword>
<evidence type="ECO:0000256" key="2">
    <source>
        <dbReference type="ARBA" id="ARBA00010942"/>
    </source>
</evidence>
<reference evidence="9 10" key="1">
    <citation type="submission" date="2018-03" db="EMBL/GenBank/DDBJ databases">
        <title>Genomic Encyclopedia of Archaeal and Bacterial Type Strains, Phase II (KMG-II): from individual species to whole genera.</title>
        <authorList>
            <person name="Goeker M."/>
        </authorList>
    </citation>
    <scope>NUCLEOTIDE SEQUENCE [LARGE SCALE GENOMIC DNA]</scope>
    <source>
        <strain evidence="9 10">DSM 28229</strain>
    </source>
</reference>
<dbReference type="InterPro" id="IPR004763">
    <property type="entry name" value="CusA-like"/>
</dbReference>
<evidence type="ECO:0000256" key="1">
    <source>
        <dbReference type="ARBA" id="ARBA00004651"/>
    </source>
</evidence>
<dbReference type="SUPFAM" id="SSF82714">
    <property type="entry name" value="Multidrug efflux transporter AcrB TolC docking domain, DN and DC subdomains"/>
    <property type="match status" value="2"/>
</dbReference>
<dbReference type="Proteomes" id="UP000245535">
    <property type="component" value="Unassembled WGS sequence"/>
</dbReference>
<dbReference type="GO" id="GO:0005886">
    <property type="term" value="C:plasma membrane"/>
    <property type="evidence" value="ECO:0007669"/>
    <property type="project" value="UniProtKB-SubCell"/>
</dbReference>
<feature type="transmembrane region" description="Helical" evidence="8">
    <location>
        <begin position="899"/>
        <end position="917"/>
    </location>
</feature>
<dbReference type="PRINTS" id="PR00702">
    <property type="entry name" value="ACRIFLAVINRP"/>
</dbReference>
<comment type="similarity">
    <text evidence="2">Belongs to the resistance-nodulation-cell division (RND) (TC 2.A.6) family.</text>
</comment>
<dbReference type="SUPFAM" id="SSF82693">
    <property type="entry name" value="Multidrug efflux transporter AcrB pore domain, PN1, PN2, PC1 and PC2 subdomains"/>
    <property type="match status" value="3"/>
</dbReference>
<organism evidence="9 10">
    <name type="scientific">Sediminitomix flava</name>
    <dbReference type="NCBI Taxonomy" id="379075"/>
    <lineage>
        <taxon>Bacteria</taxon>
        <taxon>Pseudomonadati</taxon>
        <taxon>Bacteroidota</taxon>
        <taxon>Cytophagia</taxon>
        <taxon>Cytophagales</taxon>
        <taxon>Flammeovirgaceae</taxon>
        <taxon>Sediminitomix</taxon>
    </lineage>
</organism>
<dbReference type="Gene3D" id="3.30.2090.10">
    <property type="entry name" value="Multidrug efflux transporter AcrB TolC docking domain, DN and DC subdomains"/>
    <property type="match status" value="2"/>
</dbReference>
<dbReference type="Gene3D" id="3.30.70.1320">
    <property type="entry name" value="Multidrug efflux transporter AcrB pore domain like"/>
    <property type="match status" value="1"/>
</dbReference>
<feature type="transmembrane region" description="Helical" evidence="8">
    <location>
        <begin position="873"/>
        <end position="892"/>
    </location>
</feature>
<feature type="transmembrane region" description="Helical" evidence="8">
    <location>
        <begin position="478"/>
        <end position="501"/>
    </location>
</feature>
<accession>A0A315ZCL3</accession>
<evidence type="ECO:0000256" key="5">
    <source>
        <dbReference type="ARBA" id="ARBA00022692"/>
    </source>
</evidence>
<feature type="transmembrane region" description="Helical" evidence="8">
    <location>
        <begin position="536"/>
        <end position="552"/>
    </location>
</feature>
<evidence type="ECO:0000256" key="6">
    <source>
        <dbReference type="ARBA" id="ARBA00022989"/>
    </source>
</evidence>
<dbReference type="EMBL" id="QGDO01000002">
    <property type="protein sequence ID" value="PWJ43325.1"/>
    <property type="molecule type" value="Genomic_DNA"/>
</dbReference>
<dbReference type="InterPro" id="IPR027463">
    <property type="entry name" value="AcrB_DN_DC_subdom"/>
</dbReference>
<evidence type="ECO:0000256" key="8">
    <source>
        <dbReference type="SAM" id="Phobius"/>
    </source>
</evidence>
<feature type="transmembrane region" description="Helical" evidence="8">
    <location>
        <begin position="1041"/>
        <end position="1062"/>
    </location>
</feature>
<dbReference type="RefSeq" id="WP_109617783.1">
    <property type="nucleotide sequence ID" value="NZ_QGDO01000002.1"/>
</dbReference>
<gene>
    <name evidence="9" type="ORF">BC781_102874</name>
</gene>
<dbReference type="GO" id="GO:0042910">
    <property type="term" value="F:xenobiotic transmembrane transporter activity"/>
    <property type="evidence" value="ECO:0007669"/>
    <property type="project" value="TreeGrafter"/>
</dbReference>
<dbReference type="Gene3D" id="3.30.70.1430">
    <property type="entry name" value="Multidrug efflux transporter AcrB pore domain"/>
    <property type="match status" value="2"/>
</dbReference>
<keyword evidence="3" id="KW-0813">Transport</keyword>
<keyword evidence="6 8" id="KW-1133">Transmembrane helix</keyword>
<dbReference type="GO" id="GO:0015562">
    <property type="term" value="F:efflux transmembrane transporter activity"/>
    <property type="evidence" value="ECO:0007669"/>
    <property type="project" value="InterPro"/>
</dbReference>
<dbReference type="InterPro" id="IPR001036">
    <property type="entry name" value="Acrflvin-R"/>
</dbReference>
<comment type="caution">
    <text evidence="9">The sequence shown here is derived from an EMBL/GenBank/DDBJ whole genome shotgun (WGS) entry which is preliminary data.</text>
</comment>
<dbReference type="OrthoDB" id="636130at2"/>
<feature type="transmembrane region" description="Helical" evidence="8">
    <location>
        <begin position="364"/>
        <end position="384"/>
    </location>
</feature>
<dbReference type="GO" id="GO:0008324">
    <property type="term" value="F:monoatomic cation transmembrane transporter activity"/>
    <property type="evidence" value="ECO:0007669"/>
    <property type="project" value="InterPro"/>
</dbReference>
<dbReference type="PANTHER" id="PTHR32063:SF24">
    <property type="entry name" value="CATION EFFLUX SYSTEM (ACRB_ACRD_ACRF FAMILY)"/>
    <property type="match status" value="1"/>
</dbReference>
<dbReference type="Pfam" id="PF00873">
    <property type="entry name" value="ACR_tran"/>
    <property type="match status" value="1"/>
</dbReference>
<feature type="transmembrane region" description="Helical" evidence="8">
    <location>
        <begin position="929"/>
        <end position="952"/>
    </location>
</feature>
<keyword evidence="10" id="KW-1185">Reference proteome</keyword>
<feature type="transmembrane region" description="Helical" evidence="8">
    <location>
        <begin position="1003"/>
        <end position="1029"/>
    </location>
</feature>
<feature type="transmembrane region" description="Helical" evidence="8">
    <location>
        <begin position="445"/>
        <end position="466"/>
    </location>
</feature>
<protein>
    <submittedName>
        <fullName evidence="9">Cobalt-zinc-cadmium resistance protein CzcA</fullName>
    </submittedName>
</protein>
<evidence type="ECO:0000313" key="10">
    <source>
        <dbReference type="Proteomes" id="UP000245535"/>
    </source>
</evidence>
<keyword evidence="5 8" id="KW-0812">Transmembrane</keyword>
<name>A0A315ZCL3_SEDFL</name>
<dbReference type="Gene3D" id="1.20.1640.10">
    <property type="entry name" value="Multidrug efflux transporter AcrB transmembrane domain"/>
    <property type="match status" value="2"/>
</dbReference>